<evidence type="ECO:0000313" key="6">
    <source>
        <dbReference type="Proteomes" id="UP001432027"/>
    </source>
</evidence>
<reference evidence="5" key="1">
    <citation type="submission" date="2023-10" db="EMBL/GenBank/DDBJ databases">
        <title>Genome assembly of Pristionchus species.</title>
        <authorList>
            <person name="Yoshida K."/>
            <person name="Sommer R.J."/>
        </authorList>
    </citation>
    <scope>NUCLEOTIDE SEQUENCE</scope>
    <source>
        <strain evidence="5">RS0144</strain>
    </source>
</reference>
<sequence>SIVVYAIFHINFASANDYSICTTYTDLDAAAPCGENGYALNFGYPICRAFIDNEWKFTTDGQAFLNCVRSCLTDFIRTDIITKNVTDCTAINNDAFSSHLPCYTRCNFCDVVLRNILPFALTYQISNFLSVNAIEQVAAVAIQCLSNLSNCLLG</sequence>
<evidence type="ECO:0008006" key="7">
    <source>
        <dbReference type="Google" id="ProtNLM"/>
    </source>
</evidence>
<dbReference type="AlphaFoldDB" id="A0AAV5TQD4"/>
<dbReference type="Proteomes" id="UP001432027">
    <property type="component" value="Unassembled WGS sequence"/>
</dbReference>
<dbReference type="PANTHER" id="PTHR11245:SF6">
    <property type="entry name" value="DUF19 DOMAIN-CONTAINING PROTEIN"/>
    <property type="match status" value="1"/>
</dbReference>
<keyword evidence="3" id="KW-0372">Hormone</keyword>
<evidence type="ECO:0000313" key="5">
    <source>
        <dbReference type="EMBL" id="GMS96597.1"/>
    </source>
</evidence>
<proteinExistence type="inferred from homology"/>
<comment type="subunit">
    <text evidence="2">Homodimer; disulfide-linked.</text>
</comment>
<comment type="caution">
    <text evidence="5">The sequence shown here is derived from an EMBL/GenBank/DDBJ whole genome shotgun (WGS) entry which is preliminary data.</text>
</comment>
<organism evidence="5 6">
    <name type="scientific">Pristionchus entomophagus</name>
    <dbReference type="NCBI Taxonomy" id="358040"/>
    <lineage>
        <taxon>Eukaryota</taxon>
        <taxon>Metazoa</taxon>
        <taxon>Ecdysozoa</taxon>
        <taxon>Nematoda</taxon>
        <taxon>Chromadorea</taxon>
        <taxon>Rhabditida</taxon>
        <taxon>Rhabditina</taxon>
        <taxon>Diplogasteromorpha</taxon>
        <taxon>Diplogasteroidea</taxon>
        <taxon>Neodiplogasteridae</taxon>
        <taxon>Pristionchus</taxon>
    </lineage>
</organism>
<dbReference type="GO" id="GO:0006874">
    <property type="term" value="P:intracellular calcium ion homeostasis"/>
    <property type="evidence" value="ECO:0007669"/>
    <property type="project" value="TreeGrafter"/>
</dbReference>
<gene>
    <name evidence="5" type="ORF">PENTCL1PPCAC_18772</name>
</gene>
<accession>A0AAV5TQD4</accession>
<feature type="non-terminal residue" evidence="5">
    <location>
        <position position="1"/>
    </location>
</feature>
<dbReference type="PANTHER" id="PTHR11245">
    <property type="entry name" value="STANNIOCALCIN"/>
    <property type="match status" value="1"/>
</dbReference>
<dbReference type="Pfam" id="PF03298">
    <property type="entry name" value="Stanniocalcin"/>
    <property type="match status" value="1"/>
</dbReference>
<keyword evidence="6" id="KW-1185">Reference proteome</keyword>
<dbReference type="InterPro" id="IPR004978">
    <property type="entry name" value="Stanniocalcin"/>
</dbReference>
<keyword evidence="4" id="KW-1015">Disulfide bond</keyword>
<evidence type="ECO:0000256" key="1">
    <source>
        <dbReference type="ARBA" id="ARBA00008693"/>
    </source>
</evidence>
<evidence type="ECO:0000256" key="2">
    <source>
        <dbReference type="ARBA" id="ARBA00011748"/>
    </source>
</evidence>
<comment type="similarity">
    <text evidence="1">Belongs to the stanniocalcin family.</text>
</comment>
<dbReference type="GO" id="GO:0005615">
    <property type="term" value="C:extracellular space"/>
    <property type="evidence" value="ECO:0007669"/>
    <property type="project" value="TreeGrafter"/>
</dbReference>
<evidence type="ECO:0000256" key="3">
    <source>
        <dbReference type="ARBA" id="ARBA00022702"/>
    </source>
</evidence>
<dbReference type="EMBL" id="BTSX01000004">
    <property type="protein sequence ID" value="GMS96597.1"/>
    <property type="molecule type" value="Genomic_DNA"/>
</dbReference>
<name>A0AAV5TQD4_9BILA</name>
<evidence type="ECO:0000256" key="4">
    <source>
        <dbReference type="ARBA" id="ARBA00023157"/>
    </source>
</evidence>
<protein>
    <recommendedName>
        <fullName evidence="7">Ion channel</fullName>
    </recommendedName>
</protein>
<dbReference type="GO" id="GO:0005179">
    <property type="term" value="F:hormone activity"/>
    <property type="evidence" value="ECO:0007669"/>
    <property type="project" value="UniProtKB-KW"/>
</dbReference>